<dbReference type="EMBL" id="JACIEG010000004">
    <property type="protein sequence ID" value="MBB3969667.1"/>
    <property type="molecule type" value="Genomic_DNA"/>
</dbReference>
<gene>
    <name evidence="3" type="ORF">E2R65_14135</name>
    <name evidence="2" type="ORF">GGR35_002280</name>
</gene>
<evidence type="ECO:0000313" key="4">
    <source>
        <dbReference type="Proteomes" id="UP000297248"/>
    </source>
</evidence>
<proteinExistence type="predicted"/>
<feature type="signal peptide" evidence="1">
    <location>
        <begin position="1"/>
        <end position="19"/>
    </location>
</feature>
<dbReference type="Proteomes" id="UP000297248">
    <property type="component" value="Unassembled WGS sequence"/>
</dbReference>
<dbReference type="Proteomes" id="UP000583101">
    <property type="component" value="Unassembled WGS sequence"/>
</dbReference>
<dbReference type="RefSeq" id="WP_134337126.1">
    <property type="nucleotide sequence ID" value="NZ_BMCZ01000005.1"/>
</dbReference>
<evidence type="ECO:0000313" key="5">
    <source>
        <dbReference type="Proteomes" id="UP000583101"/>
    </source>
</evidence>
<reference evidence="2 5" key="3">
    <citation type="submission" date="2020-08" db="EMBL/GenBank/DDBJ databases">
        <title>Genomic Encyclopedia of Type Strains, Phase IV (KMG-IV): sequencing the most valuable type-strain genomes for metagenomic binning, comparative biology and taxonomic classification.</title>
        <authorList>
            <person name="Goeker M."/>
        </authorList>
    </citation>
    <scope>NUCLEOTIDE SEQUENCE [LARGE SCALE GENOMIC DNA]</scope>
    <source>
        <strain evidence="2 5">DSM 100995</strain>
    </source>
</reference>
<dbReference type="EMBL" id="SNQG01000005">
    <property type="protein sequence ID" value="TEW65051.1"/>
    <property type="molecule type" value="Genomic_DNA"/>
</dbReference>
<comment type="caution">
    <text evidence="3">The sequence shown here is derived from an EMBL/GenBank/DDBJ whole genome shotgun (WGS) entry which is preliminary data.</text>
</comment>
<reference evidence="3 4" key="1">
    <citation type="journal article" date="2016" name="Int. J. Syst. Evol. Microbiol.">
        <title>Proposal of Mucilaginibacter phyllosphaerae sp. nov. isolated from the phyllosphere of Galium album.</title>
        <authorList>
            <person name="Aydogan E.L."/>
            <person name="Busse H.J."/>
            <person name="Moser G."/>
            <person name="Muller C."/>
            <person name="Kampfer P."/>
            <person name="Glaeser S.P."/>
        </authorList>
    </citation>
    <scope>NUCLEOTIDE SEQUENCE [LARGE SCALE GENOMIC DNA]</scope>
    <source>
        <strain evidence="3 4">PP-F2FG21</strain>
    </source>
</reference>
<organism evidence="3 4">
    <name type="scientific">Mucilaginibacter phyllosphaerae</name>
    <dbReference type="NCBI Taxonomy" id="1812349"/>
    <lineage>
        <taxon>Bacteria</taxon>
        <taxon>Pseudomonadati</taxon>
        <taxon>Bacteroidota</taxon>
        <taxon>Sphingobacteriia</taxon>
        <taxon>Sphingobacteriales</taxon>
        <taxon>Sphingobacteriaceae</taxon>
        <taxon>Mucilaginibacter</taxon>
    </lineage>
</organism>
<sequence length="222" mass="24876">MKTCFILMVMLLTCTGIRAQLSAFNSNLPDSTGFTSPIFYTCGGDSVINRIVRQEADYLSATFMISPNLYFYKTYGEDLTLAAFKTTPNLQDYNIFLDMDTACGPQTIADTRADIIIRLAQQFAATLVKKYKLGLTPAQESQFAAYITGYYLVKRCHILNDTSLAQAFQQLFNTNTILVLNTLPGTTWLRQGYDDGKNAMQKHITITVRDIINHGLYLVAEP</sequence>
<dbReference type="OrthoDB" id="9152336at2"/>
<name>A0A4Y8AB39_9SPHI</name>
<protein>
    <submittedName>
        <fullName evidence="3">Uncharacterized protein</fullName>
    </submittedName>
</protein>
<accession>A0A4Y8AB39</accession>
<evidence type="ECO:0000313" key="2">
    <source>
        <dbReference type="EMBL" id="MBB3969667.1"/>
    </source>
</evidence>
<keyword evidence="5" id="KW-1185">Reference proteome</keyword>
<evidence type="ECO:0000313" key="3">
    <source>
        <dbReference type="EMBL" id="TEW65051.1"/>
    </source>
</evidence>
<evidence type="ECO:0000256" key="1">
    <source>
        <dbReference type="SAM" id="SignalP"/>
    </source>
</evidence>
<dbReference type="AlphaFoldDB" id="A0A4Y8AB39"/>
<reference evidence="3" key="2">
    <citation type="submission" date="2019-03" db="EMBL/GenBank/DDBJ databases">
        <authorList>
            <person name="Yan Y.-Q."/>
            <person name="Du Z.-J."/>
        </authorList>
    </citation>
    <scope>NUCLEOTIDE SEQUENCE</scope>
    <source>
        <strain evidence="3">PP-F2FG21</strain>
    </source>
</reference>
<keyword evidence="1" id="KW-0732">Signal</keyword>
<feature type="chain" id="PRO_5044616395" evidence="1">
    <location>
        <begin position="20"/>
        <end position="222"/>
    </location>
</feature>